<evidence type="ECO:0000313" key="2">
    <source>
        <dbReference type="Proteomes" id="UP000277928"/>
    </source>
</evidence>
<organism evidence="1 2">
    <name type="scientific">Litomosoides sigmodontis</name>
    <name type="common">Filarial nematode worm</name>
    <dbReference type="NCBI Taxonomy" id="42156"/>
    <lineage>
        <taxon>Eukaryota</taxon>
        <taxon>Metazoa</taxon>
        <taxon>Ecdysozoa</taxon>
        <taxon>Nematoda</taxon>
        <taxon>Chromadorea</taxon>
        <taxon>Rhabditida</taxon>
        <taxon>Spirurina</taxon>
        <taxon>Spiruromorpha</taxon>
        <taxon>Filarioidea</taxon>
        <taxon>Onchocercidae</taxon>
        <taxon>Litomosoides</taxon>
    </lineage>
</organism>
<dbReference type="Proteomes" id="UP000277928">
    <property type="component" value="Unassembled WGS sequence"/>
</dbReference>
<protein>
    <submittedName>
        <fullName evidence="1">Uncharacterized protein</fullName>
    </submittedName>
</protein>
<dbReference type="AlphaFoldDB" id="A0A3P6TNW1"/>
<proteinExistence type="predicted"/>
<sequence length="84" mass="9325">MIEVRSGDLSVTGAIVMSLSSLSSHHHPCYRDKEEGEEKEKVRHWGGCNICSATALFLRLTASGGWPVVLLQHPTDPLRLFFFA</sequence>
<dbReference type="EMBL" id="UYRX01000654">
    <property type="protein sequence ID" value="VDK85013.1"/>
    <property type="molecule type" value="Genomic_DNA"/>
</dbReference>
<reference evidence="1 2" key="1">
    <citation type="submission" date="2018-08" db="EMBL/GenBank/DDBJ databases">
        <authorList>
            <person name="Laetsch R D."/>
            <person name="Stevens L."/>
            <person name="Kumar S."/>
            <person name="Blaxter L. M."/>
        </authorList>
    </citation>
    <scope>NUCLEOTIDE SEQUENCE [LARGE SCALE GENOMIC DNA]</scope>
</reference>
<keyword evidence="2" id="KW-1185">Reference proteome</keyword>
<gene>
    <name evidence="1" type="ORF">NLS_LOCUS6920</name>
</gene>
<evidence type="ECO:0000313" key="1">
    <source>
        <dbReference type="EMBL" id="VDK85013.1"/>
    </source>
</evidence>
<name>A0A3P6TNW1_LITSI</name>
<accession>A0A3P6TNW1</accession>